<dbReference type="PANTHER" id="PTHR13847:SF287">
    <property type="entry name" value="FAD-DEPENDENT OXIDOREDUCTASE DOMAIN-CONTAINING PROTEIN 1"/>
    <property type="match status" value="1"/>
</dbReference>
<feature type="domain" description="FAD dependent oxidoreductase" evidence="2">
    <location>
        <begin position="82"/>
        <end position="427"/>
    </location>
</feature>
<dbReference type="Pfam" id="PF01266">
    <property type="entry name" value="DAO"/>
    <property type="match status" value="1"/>
</dbReference>
<evidence type="ECO:0000259" key="2">
    <source>
        <dbReference type="Pfam" id="PF01266"/>
    </source>
</evidence>
<dbReference type="Gene3D" id="3.50.50.60">
    <property type="entry name" value="FAD/NAD(P)-binding domain"/>
    <property type="match status" value="1"/>
</dbReference>
<gene>
    <name evidence="3" type="ORF">DWV00_25005</name>
</gene>
<comment type="caution">
    <text evidence="3">The sequence shown here is derived from an EMBL/GenBank/DDBJ whole genome shotgun (WGS) entry which is preliminary data.</text>
</comment>
<keyword evidence="1" id="KW-0560">Oxidoreductase</keyword>
<sequence>MSRGRRQAGARCFLASAKHRRQRLRRTICAARFGRGVAARHPRDRSDDYGPRLCHGRGKAVVRGGRSVRRRHSEHASGMTADVVVIGAGIVGAACAAELAAQGMTVEVLDAVGIGGGATAAGMGHIVVMNDSPAELALSRYSRELWLELAPSLRAADAFSRCGTVWVAADGEEWEAACELQRAFAGSGVKTELLDAAALHECEPSLAVPMAGGLIVPDDSIVYAPRAAQWLLEHSPGARNIRVRLGCEVTALATGEARLASGETVSGGLIIVANGLFAQRLVPGLPIVPKKGHLLITDRYPGYLHHQVLELGYIKSAHQTEGASVAFNAQPRPTGQVLLGSSRQFDTLDPAAEWPVLARMLERAARYLPSLPSLNAIRAWTGFRAATPDGLPIVGPAGDALPGVWIAAGHEGLGVTTSLATAKLLAAQIAGTRARIDAAPYRVDRFAQEASHGV</sequence>
<dbReference type="GO" id="GO:0016491">
    <property type="term" value="F:oxidoreductase activity"/>
    <property type="evidence" value="ECO:0007669"/>
    <property type="project" value="UniProtKB-KW"/>
</dbReference>
<reference evidence="3 4" key="1">
    <citation type="submission" date="2018-08" db="EMBL/GenBank/DDBJ databases">
        <title>Paraburkholderia sp. DHOM06 isolated from forest soil.</title>
        <authorList>
            <person name="Gao Z.-H."/>
            <person name="Qiu L.-H."/>
        </authorList>
    </citation>
    <scope>NUCLEOTIDE SEQUENCE [LARGE SCALE GENOMIC DNA]</scope>
    <source>
        <strain evidence="3 4">DHOM06</strain>
    </source>
</reference>
<keyword evidence="4" id="KW-1185">Reference proteome</keyword>
<organism evidence="3 4">
    <name type="scientific">Trinickia dinghuensis</name>
    <dbReference type="NCBI Taxonomy" id="2291023"/>
    <lineage>
        <taxon>Bacteria</taxon>
        <taxon>Pseudomonadati</taxon>
        <taxon>Pseudomonadota</taxon>
        <taxon>Betaproteobacteria</taxon>
        <taxon>Burkholderiales</taxon>
        <taxon>Burkholderiaceae</taxon>
        <taxon>Trinickia</taxon>
    </lineage>
</organism>
<dbReference type="PANTHER" id="PTHR13847">
    <property type="entry name" value="SARCOSINE DEHYDROGENASE-RELATED"/>
    <property type="match status" value="1"/>
</dbReference>
<dbReference type="SUPFAM" id="SSF51905">
    <property type="entry name" value="FAD/NAD(P)-binding domain"/>
    <property type="match status" value="1"/>
</dbReference>
<accession>A0A3D8JTY2</accession>
<evidence type="ECO:0000313" key="3">
    <source>
        <dbReference type="EMBL" id="RDU96350.1"/>
    </source>
</evidence>
<dbReference type="AlphaFoldDB" id="A0A3D8JTY2"/>
<dbReference type="Gene3D" id="3.30.9.10">
    <property type="entry name" value="D-Amino Acid Oxidase, subunit A, domain 2"/>
    <property type="match status" value="1"/>
</dbReference>
<dbReference type="OrthoDB" id="9806257at2"/>
<dbReference type="SUPFAM" id="SSF54373">
    <property type="entry name" value="FAD-linked reductases, C-terminal domain"/>
    <property type="match status" value="1"/>
</dbReference>
<dbReference type="Proteomes" id="UP000256838">
    <property type="component" value="Unassembled WGS sequence"/>
</dbReference>
<proteinExistence type="predicted"/>
<dbReference type="GO" id="GO:0005737">
    <property type="term" value="C:cytoplasm"/>
    <property type="evidence" value="ECO:0007669"/>
    <property type="project" value="TreeGrafter"/>
</dbReference>
<name>A0A3D8JTY2_9BURK</name>
<dbReference type="InterPro" id="IPR006076">
    <property type="entry name" value="FAD-dep_OxRdtase"/>
</dbReference>
<dbReference type="EMBL" id="QRGA01000015">
    <property type="protein sequence ID" value="RDU96350.1"/>
    <property type="molecule type" value="Genomic_DNA"/>
</dbReference>
<protein>
    <submittedName>
        <fullName evidence="3">FAD-binding oxidoreductase</fullName>
    </submittedName>
</protein>
<evidence type="ECO:0000256" key="1">
    <source>
        <dbReference type="ARBA" id="ARBA00023002"/>
    </source>
</evidence>
<evidence type="ECO:0000313" key="4">
    <source>
        <dbReference type="Proteomes" id="UP000256838"/>
    </source>
</evidence>
<dbReference type="InterPro" id="IPR036188">
    <property type="entry name" value="FAD/NAD-bd_sf"/>
</dbReference>